<evidence type="ECO:0000313" key="2">
    <source>
        <dbReference type="Proteomes" id="UP000324222"/>
    </source>
</evidence>
<dbReference type="Pfam" id="PF04910">
    <property type="entry name" value="Tcf25"/>
    <property type="match status" value="1"/>
</dbReference>
<keyword evidence="2" id="KW-1185">Reference proteome</keyword>
<dbReference type="GO" id="GO:1990112">
    <property type="term" value="C:RQC complex"/>
    <property type="evidence" value="ECO:0007669"/>
    <property type="project" value="TreeGrafter"/>
</dbReference>
<dbReference type="PANTHER" id="PTHR22684:SF0">
    <property type="entry name" value="RIBOSOME QUALITY CONTROL COMPLEX SUBUNIT TCF25"/>
    <property type="match status" value="1"/>
</dbReference>
<dbReference type="EMBL" id="VSRR010000026">
    <property type="protein sequence ID" value="MPC08355.1"/>
    <property type="molecule type" value="Genomic_DNA"/>
</dbReference>
<gene>
    <name evidence="1" type="primary">TCF25_1</name>
    <name evidence="1" type="ORF">E2C01_000941</name>
</gene>
<proteinExistence type="predicted"/>
<dbReference type="OrthoDB" id="205993at2759"/>
<dbReference type="InterPro" id="IPR006994">
    <property type="entry name" value="TCF25/Rqc1"/>
</dbReference>
<sequence>MGKTGWVTSRLPRSLFIALFRHILNVGQKGCYRTALELCKLLLNLSPDDDPLAVSLMMDFYALRAQEYSWLVMLYDTYEPTKNLSMLPNFSFSVPLALYHLSNGSGQTSSRDKRESSKAAALAEELGNPETMRERADAMLQRALITFPGLLLPLLDKCSIQPDPVVASHAFYGPKAQTNQSKGLSQLVNLYVGRCFHVWKEAGVMHWLEDNVKKTLTEVDKNNPLVKEGEEMRKVRYQGTPMAIYRHILMSEIRTATAALPPALANNPVMSYDPLPPPDTTCGYTRPKSTIQQPTESSNILTTFFRSLLPNYNPDDDVNHARGLRGRWWLKAARKSSVSVAFIYSEEFTSEAPRRSMWGDTICCSHVTPTDGFLDGKNMPVR</sequence>
<name>A0A5B7CGJ4_PORTR</name>
<evidence type="ECO:0000313" key="1">
    <source>
        <dbReference type="EMBL" id="MPC08355.1"/>
    </source>
</evidence>
<dbReference type="Proteomes" id="UP000324222">
    <property type="component" value="Unassembled WGS sequence"/>
</dbReference>
<reference evidence="1 2" key="1">
    <citation type="submission" date="2019-05" db="EMBL/GenBank/DDBJ databases">
        <title>Another draft genome of Portunus trituberculatus and its Hox gene families provides insights of decapod evolution.</title>
        <authorList>
            <person name="Jeong J.-H."/>
            <person name="Song I."/>
            <person name="Kim S."/>
            <person name="Choi T."/>
            <person name="Kim D."/>
            <person name="Ryu S."/>
            <person name="Kim W."/>
        </authorList>
    </citation>
    <scope>NUCLEOTIDE SEQUENCE [LARGE SCALE GENOMIC DNA]</scope>
    <source>
        <tissue evidence="1">Muscle</tissue>
    </source>
</reference>
<organism evidence="1 2">
    <name type="scientific">Portunus trituberculatus</name>
    <name type="common">Swimming crab</name>
    <name type="synonym">Neptunus trituberculatus</name>
    <dbReference type="NCBI Taxonomy" id="210409"/>
    <lineage>
        <taxon>Eukaryota</taxon>
        <taxon>Metazoa</taxon>
        <taxon>Ecdysozoa</taxon>
        <taxon>Arthropoda</taxon>
        <taxon>Crustacea</taxon>
        <taxon>Multicrustacea</taxon>
        <taxon>Malacostraca</taxon>
        <taxon>Eumalacostraca</taxon>
        <taxon>Eucarida</taxon>
        <taxon>Decapoda</taxon>
        <taxon>Pleocyemata</taxon>
        <taxon>Brachyura</taxon>
        <taxon>Eubrachyura</taxon>
        <taxon>Portunoidea</taxon>
        <taxon>Portunidae</taxon>
        <taxon>Portuninae</taxon>
        <taxon>Portunus</taxon>
    </lineage>
</organism>
<comment type="caution">
    <text evidence="1">The sequence shown here is derived from an EMBL/GenBank/DDBJ whole genome shotgun (WGS) entry which is preliminary data.</text>
</comment>
<dbReference type="AlphaFoldDB" id="A0A5B7CGJ4"/>
<dbReference type="PANTHER" id="PTHR22684">
    <property type="entry name" value="NULP1-RELATED"/>
    <property type="match status" value="1"/>
</dbReference>
<protein>
    <submittedName>
        <fullName evidence="1">Transcription factor 25</fullName>
    </submittedName>
</protein>
<accession>A0A5B7CGJ4</accession>